<sequence>MDMGKLLEGMGDMKASTAGFCYGPLYGCYPPGTALTPAYAEMLLLRMATTLYNLDRPWGSVASLLSPRRVAGVSNELADRMLQVLRISSAYHDFFSLNTAEPELGLRSELAGLSTTMGRLMRRSFVHQPSSAAHLQGLSSGSDSALVELDFSRHVDLSIEWIREFVSFGQAFMPPQLLYTQVAATVERAVAFFVRANKSTALLNAFARITHHQWAALDSIRFVTSAPGLADGSNTNGSSERSALSIVYSIAYRLANMEQMAGVTSDLLDANSWQVTIAMCYPESTPLAYAVMIQCVGAARELVQVDKDGDFRAILNQKGINALKALQKTMAKDG</sequence>
<protein>
    <submittedName>
        <fullName evidence="1">Uncharacterized protein</fullName>
    </submittedName>
</protein>
<proteinExistence type="predicted"/>
<dbReference type="EMBL" id="JANBVB010002404">
    <property type="protein sequence ID" value="KAJ2885584.1"/>
    <property type="molecule type" value="Genomic_DNA"/>
</dbReference>
<keyword evidence="2" id="KW-1185">Reference proteome</keyword>
<accession>A0ACC1LWG8</accession>
<evidence type="ECO:0000313" key="2">
    <source>
        <dbReference type="Proteomes" id="UP001139981"/>
    </source>
</evidence>
<name>A0ACC1LWG8_9FUNG</name>
<feature type="non-terminal residue" evidence="1">
    <location>
        <position position="334"/>
    </location>
</feature>
<reference evidence="1" key="1">
    <citation type="submission" date="2022-07" db="EMBL/GenBank/DDBJ databases">
        <title>Phylogenomic reconstructions and comparative analyses of Kickxellomycotina fungi.</title>
        <authorList>
            <person name="Reynolds N.K."/>
            <person name="Stajich J.E."/>
            <person name="Barry K."/>
            <person name="Grigoriev I.V."/>
            <person name="Crous P."/>
            <person name="Smith M.E."/>
        </authorList>
    </citation>
    <scope>NUCLEOTIDE SEQUENCE</scope>
    <source>
        <strain evidence="1">CBS 190363</strain>
    </source>
</reference>
<comment type="caution">
    <text evidence="1">The sequence shown here is derived from an EMBL/GenBank/DDBJ whole genome shotgun (WGS) entry which is preliminary data.</text>
</comment>
<organism evidence="1 2">
    <name type="scientific">Coemansia aciculifera</name>
    <dbReference type="NCBI Taxonomy" id="417176"/>
    <lineage>
        <taxon>Eukaryota</taxon>
        <taxon>Fungi</taxon>
        <taxon>Fungi incertae sedis</taxon>
        <taxon>Zoopagomycota</taxon>
        <taxon>Kickxellomycotina</taxon>
        <taxon>Kickxellomycetes</taxon>
        <taxon>Kickxellales</taxon>
        <taxon>Kickxellaceae</taxon>
        <taxon>Coemansia</taxon>
    </lineage>
</organism>
<evidence type="ECO:0000313" key="1">
    <source>
        <dbReference type="EMBL" id="KAJ2885584.1"/>
    </source>
</evidence>
<gene>
    <name evidence="1" type="ORF">IWW38_005311</name>
</gene>
<dbReference type="Proteomes" id="UP001139981">
    <property type="component" value="Unassembled WGS sequence"/>
</dbReference>